<dbReference type="SUPFAM" id="SSF55785">
    <property type="entry name" value="PYP-like sensor domain (PAS domain)"/>
    <property type="match status" value="1"/>
</dbReference>
<dbReference type="InterPro" id="IPR035965">
    <property type="entry name" value="PAS-like_dom_sf"/>
</dbReference>
<sequence length="529" mass="58693">MLLTNELIRFFAAGSFALIGLFAAVQAIRSYSFPAPRQSVKTLPDLQTPAFLFDQDTLVDASPSGAALIANSQAGQSDRDAVIAVLSRQFPNLREKILSLGTDCSVALAGTGDAGLGLTLSDRQGLLRISLNAPGVEAATRHYEDLERESLLDELNMLRLITRDTPQLIWTEDAQGHLIWANAAYLSYADRQMPDDDRSGRVWPGERLFADIPPPLPNAPRTFGGRHALQLPGERAEHWFDITAVPQDGSVIYFAIDANAAVRAERAQQEFQQTLAKTFAQLSTGLAIFNRKRQLAMFNPALLDMTGLAFGFMSTRPTIDMVLHRLRETRKLPEPKNYNTWKEQFSALEAAAKKGTYSELWEMPDGQTYRVTGRPHPDGALAFLFEDITAEVSLTRHFRAEIETGQSVMNALPDAIAVFSPSNTLVMTNAAYDEIWQRDDEPQMLVHDLRSALRIWKARCGPSSLWQDVENFGQMRRDSHIVSDGLIMTNGRRLDCAVQAITGGMTLVRFTPAMARLESSPQPPRQAYG</sequence>
<organism evidence="1 2">
    <name type="scientific">Loktanella salsilacus</name>
    <dbReference type="NCBI Taxonomy" id="195913"/>
    <lineage>
        <taxon>Bacteria</taxon>
        <taxon>Pseudomonadati</taxon>
        <taxon>Pseudomonadota</taxon>
        <taxon>Alphaproteobacteria</taxon>
        <taxon>Rhodobacterales</taxon>
        <taxon>Roseobacteraceae</taxon>
        <taxon>Loktanella</taxon>
    </lineage>
</organism>
<evidence type="ECO:0000313" key="1">
    <source>
        <dbReference type="EMBL" id="SFL12557.1"/>
    </source>
</evidence>
<proteinExistence type="predicted"/>
<dbReference type="Proteomes" id="UP000199550">
    <property type="component" value="Unassembled WGS sequence"/>
</dbReference>
<dbReference type="STRING" id="195913.SAMN04488004_10892"/>
<dbReference type="Gene3D" id="3.30.450.20">
    <property type="entry name" value="PAS domain"/>
    <property type="match status" value="1"/>
</dbReference>
<keyword evidence="2" id="KW-1185">Reference proteome</keyword>
<dbReference type="Pfam" id="PF12860">
    <property type="entry name" value="PAS_7"/>
    <property type="match status" value="1"/>
</dbReference>
<evidence type="ECO:0000313" key="2">
    <source>
        <dbReference type="Proteomes" id="UP000199550"/>
    </source>
</evidence>
<gene>
    <name evidence="1" type="ORF">SAMN04488004_10892</name>
</gene>
<dbReference type="RefSeq" id="WP_090188551.1">
    <property type="nucleotide sequence ID" value="NZ_FOTF01000008.1"/>
</dbReference>
<accession>A0A1I4F6T5</accession>
<protein>
    <submittedName>
        <fullName evidence="1">PAS fold</fullName>
    </submittedName>
</protein>
<dbReference type="EMBL" id="FOTF01000008">
    <property type="protein sequence ID" value="SFL12557.1"/>
    <property type="molecule type" value="Genomic_DNA"/>
</dbReference>
<reference evidence="1 2" key="1">
    <citation type="submission" date="2016-10" db="EMBL/GenBank/DDBJ databases">
        <authorList>
            <person name="de Groot N.N."/>
        </authorList>
    </citation>
    <scope>NUCLEOTIDE SEQUENCE [LARGE SCALE GENOMIC DNA]</scope>
    <source>
        <strain evidence="1 2">DSM 16199</strain>
    </source>
</reference>
<name>A0A1I4F6T5_9RHOB</name>
<dbReference type="AlphaFoldDB" id="A0A1I4F6T5"/>
<dbReference type="OrthoDB" id="9797304at2"/>